<reference evidence="1" key="1">
    <citation type="submission" date="2020-08" db="EMBL/GenBank/DDBJ databases">
        <title>Multicomponent nature underlies the extraordinary mechanical properties of spider dragline silk.</title>
        <authorList>
            <person name="Kono N."/>
            <person name="Nakamura H."/>
            <person name="Mori M."/>
            <person name="Yoshida Y."/>
            <person name="Ohtoshi R."/>
            <person name="Malay A.D."/>
            <person name="Moran D.A.P."/>
            <person name="Tomita M."/>
            <person name="Numata K."/>
            <person name="Arakawa K."/>
        </authorList>
    </citation>
    <scope>NUCLEOTIDE SEQUENCE</scope>
</reference>
<evidence type="ECO:0000313" key="2">
    <source>
        <dbReference type="Proteomes" id="UP000887013"/>
    </source>
</evidence>
<gene>
    <name evidence="1" type="primary">GTF2IRD2_105</name>
    <name evidence="1" type="ORF">NPIL_410971</name>
</gene>
<comment type="caution">
    <text evidence="1">The sequence shown here is derived from an EMBL/GenBank/DDBJ whole genome shotgun (WGS) entry which is preliminary data.</text>
</comment>
<organism evidence="1 2">
    <name type="scientific">Nephila pilipes</name>
    <name type="common">Giant wood spider</name>
    <name type="synonym">Nephila maculata</name>
    <dbReference type="NCBI Taxonomy" id="299642"/>
    <lineage>
        <taxon>Eukaryota</taxon>
        <taxon>Metazoa</taxon>
        <taxon>Ecdysozoa</taxon>
        <taxon>Arthropoda</taxon>
        <taxon>Chelicerata</taxon>
        <taxon>Arachnida</taxon>
        <taxon>Araneae</taxon>
        <taxon>Araneomorphae</taxon>
        <taxon>Entelegynae</taxon>
        <taxon>Araneoidea</taxon>
        <taxon>Nephilidae</taxon>
        <taxon>Nephila</taxon>
    </lineage>
</organism>
<sequence>MEFKLDSPNCLSKTGHTRMVHSDVIPSRRQVRNDALLVCLWAACTLPFFCHTAFAARDLCGALAANERAALWTSWMTMLFAAVRPVFHAHLEEDLAEGTVSFINAVCRVKE</sequence>
<accession>A0A8X6MGC7</accession>
<dbReference type="EMBL" id="BMAW01045360">
    <property type="protein sequence ID" value="GFS49345.1"/>
    <property type="molecule type" value="Genomic_DNA"/>
</dbReference>
<dbReference type="AlphaFoldDB" id="A0A8X6MGC7"/>
<keyword evidence="2" id="KW-1185">Reference proteome</keyword>
<protein>
    <submittedName>
        <fullName evidence="1">General transcription factor II-I repeat domain-containing protein 2</fullName>
    </submittedName>
</protein>
<evidence type="ECO:0000313" key="1">
    <source>
        <dbReference type="EMBL" id="GFS49345.1"/>
    </source>
</evidence>
<dbReference type="Proteomes" id="UP000887013">
    <property type="component" value="Unassembled WGS sequence"/>
</dbReference>
<name>A0A8X6MGC7_NEPPI</name>
<proteinExistence type="predicted"/>
<dbReference type="OrthoDB" id="6422919at2759"/>